<gene>
    <name evidence="6" type="primary">msrA</name>
    <name evidence="6" type="ORF">Hgul01_00478</name>
</gene>
<name>A0ABP9WW44_9CHLR</name>
<dbReference type="InterPro" id="IPR002569">
    <property type="entry name" value="Met_Sox_Rdtase_MsrA_dom"/>
</dbReference>
<evidence type="ECO:0000256" key="1">
    <source>
        <dbReference type="ARBA" id="ARBA00012502"/>
    </source>
</evidence>
<organism evidence="6 7">
    <name type="scientific">Herpetosiphon gulosus</name>
    <dbReference type="NCBI Taxonomy" id="1973496"/>
    <lineage>
        <taxon>Bacteria</taxon>
        <taxon>Bacillati</taxon>
        <taxon>Chloroflexota</taxon>
        <taxon>Chloroflexia</taxon>
        <taxon>Herpetosiphonales</taxon>
        <taxon>Herpetosiphonaceae</taxon>
        <taxon>Herpetosiphon</taxon>
    </lineage>
</organism>
<feature type="domain" description="Peptide methionine sulphoxide reductase MsrA" evidence="5">
    <location>
        <begin position="5"/>
        <end position="35"/>
    </location>
</feature>
<dbReference type="RefSeq" id="WP_345720344.1">
    <property type="nucleotide sequence ID" value="NZ_BAABRU010000002.1"/>
</dbReference>
<evidence type="ECO:0000259" key="5">
    <source>
        <dbReference type="Pfam" id="PF01625"/>
    </source>
</evidence>
<dbReference type="InterPro" id="IPR036509">
    <property type="entry name" value="Met_Sox_Rdtase_MsrA_sf"/>
</dbReference>
<comment type="catalytic activity">
    <reaction evidence="4">
        <text>[thioredoxin]-disulfide + L-methionine + H2O = L-methionine (S)-S-oxide + [thioredoxin]-dithiol</text>
        <dbReference type="Rhea" id="RHEA:19993"/>
        <dbReference type="Rhea" id="RHEA-COMP:10698"/>
        <dbReference type="Rhea" id="RHEA-COMP:10700"/>
        <dbReference type="ChEBI" id="CHEBI:15377"/>
        <dbReference type="ChEBI" id="CHEBI:29950"/>
        <dbReference type="ChEBI" id="CHEBI:50058"/>
        <dbReference type="ChEBI" id="CHEBI:57844"/>
        <dbReference type="ChEBI" id="CHEBI:58772"/>
        <dbReference type="EC" id="1.8.4.11"/>
    </reaction>
</comment>
<keyword evidence="7" id="KW-1185">Reference proteome</keyword>
<comment type="caution">
    <text evidence="6">The sequence shown here is derived from an EMBL/GenBank/DDBJ whole genome shotgun (WGS) entry which is preliminary data.</text>
</comment>
<dbReference type="Gene3D" id="3.30.1060.10">
    <property type="entry name" value="Peptide methionine sulphoxide reductase MsrA"/>
    <property type="match status" value="1"/>
</dbReference>
<evidence type="ECO:0000256" key="3">
    <source>
        <dbReference type="ARBA" id="ARBA00047806"/>
    </source>
</evidence>
<protein>
    <recommendedName>
        <fullName evidence="1">peptide-methionine (S)-S-oxide reductase</fullName>
        <ecNumber evidence="1">1.8.4.11</ecNumber>
    </recommendedName>
</protein>
<proteinExistence type="predicted"/>
<dbReference type="EMBL" id="BAABRU010000002">
    <property type="protein sequence ID" value="GAA5526701.1"/>
    <property type="molecule type" value="Genomic_DNA"/>
</dbReference>
<evidence type="ECO:0000256" key="4">
    <source>
        <dbReference type="ARBA" id="ARBA00048782"/>
    </source>
</evidence>
<dbReference type="Pfam" id="PF01625">
    <property type="entry name" value="PMSR"/>
    <property type="match status" value="1"/>
</dbReference>
<comment type="catalytic activity">
    <reaction evidence="3">
        <text>L-methionyl-[protein] + [thioredoxin]-disulfide + H2O = L-methionyl-(S)-S-oxide-[protein] + [thioredoxin]-dithiol</text>
        <dbReference type="Rhea" id="RHEA:14217"/>
        <dbReference type="Rhea" id="RHEA-COMP:10698"/>
        <dbReference type="Rhea" id="RHEA-COMP:10700"/>
        <dbReference type="Rhea" id="RHEA-COMP:12313"/>
        <dbReference type="Rhea" id="RHEA-COMP:12315"/>
        <dbReference type="ChEBI" id="CHEBI:15377"/>
        <dbReference type="ChEBI" id="CHEBI:16044"/>
        <dbReference type="ChEBI" id="CHEBI:29950"/>
        <dbReference type="ChEBI" id="CHEBI:44120"/>
        <dbReference type="ChEBI" id="CHEBI:50058"/>
        <dbReference type="EC" id="1.8.4.11"/>
    </reaction>
</comment>
<evidence type="ECO:0000313" key="6">
    <source>
        <dbReference type="EMBL" id="GAA5526701.1"/>
    </source>
</evidence>
<accession>A0ABP9WW44</accession>
<dbReference type="Proteomes" id="UP001428290">
    <property type="component" value="Unassembled WGS sequence"/>
</dbReference>
<evidence type="ECO:0000313" key="7">
    <source>
        <dbReference type="Proteomes" id="UP001428290"/>
    </source>
</evidence>
<sequence length="56" mass="5871">MNERIIVGAGCFWGIEAAFGELAGIVQTQAGYAGGLPICLLAARYVESVGFEILSH</sequence>
<dbReference type="EC" id="1.8.4.11" evidence="1"/>
<dbReference type="SUPFAM" id="SSF55068">
    <property type="entry name" value="Peptide methionine sulfoxide reductase"/>
    <property type="match status" value="1"/>
</dbReference>
<reference evidence="6 7" key="1">
    <citation type="submission" date="2024-02" db="EMBL/GenBank/DDBJ databases">
        <title>Herpetosiphon gulosus NBRC 112829.</title>
        <authorList>
            <person name="Ichikawa N."/>
            <person name="Katano-Makiyama Y."/>
            <person name="Hidaka K."/>
        </authorList>
    </citation>
    <scope>NUCLEOTIDE SEQUENCE [LARGE SCALE GENOMIC DNA]</scope>
    <source>
        <strain evidence="6 7">NBRC 112829</strain>
    </source>
</reference>
<keyword evidence="2" id="KW-0560">Oxidoreductase</keyword>
<evidence type="ECO:0000256" key="2">
    <source>
        <dbReference type="ARBA" id="ARBA00023002"/>
    </source>
</evidence>